<dbReference type="Gene3D" id="3.40.50.850">
    <property type="entry name" value="Isochorismatase-like"/>
    <property type="match status" value="1"/>
</dbReference>
<evidence type="ECO:0000313" key="4">
    <source>
        <dbReference type="Proteomes" id="UP000609531"/>
    </source>
</evidence>
<organism evidence="3 4">
    <name type="scientific">Acuticoccus mangrovi</name>
    <dbReference type="NCBI Taxonomy" id="2796142"/>
    <lineage>
        <taxon>Bacteria</taxon>
        <taxon>Pseudomonadati</taxon>
        <taxon>Pseudomonadota</taxon>
        <taxon>Alphaproteobacteria</taxon>
        <taxon>Hyphomicrobiales</taxon>
        <taxon>Amorphaceae</taxon>
        <taxon>Acuticoccus</taxon>
    </lineage>
</organism>
<comment type="caution">
    <text evidence="3">The sequence shown here is derived from an EMBL/GenBank/DDBJ whole genome shotgun (WGS) entry which is preliminary data.</text>
</comment>
<evidence type="ECO:0000259" key="2">
    <source>
        <dbReference type="Pfam" id="PF00857"/>
    </source>
</evidence>
<keyword evidence="4" id="KW-1185">Reference proteome</keyword>
<feature type="domain" description="Isochorismatase-like" evidence="2">
    <location>
        <begin position="40"/>
        <end position="216"/>
    </location>
</feature>
<dbReference type="InterPro" id="IPR050272">
    <property type="entry name" value="Isochorismatase-like_hydrls"/>
</dbReference>
<keyword evidence="1 3" id="KW-0378">Hydrolase</keyword>
<dbReference type="Pfam" id="PF00857">
    <property type="entry name" value="Isochorismatase"/>
    <property type="match status" value="1"/>
</dbReference>
<dbReference type="AlphaFoldDB" id="A0A934IU92"/>
<dbReference type="SUPFAM" id="SSF52499">
    <property type="entry name" value="Isochorismatase-like hydrolases"/>
    <property type="match status" value="1"/>
</dbReference>
<sequence length="227" mass="24161">MTATIVDLRHPSGINERIVAKVVARRGRLHAFPDIAPHRAALVVVDMMRASVEADPGCRTIVGPINALAAALRRAGGDVAWVTAAPAPRRDDRLVAIVGEARAALFAKAARPSDPRAALWHELDVRPGDIHAAKTGASAFFPGKCDLSDQLRERGIDTVLIAGTVTNVCCESSARDAVELGYRVVMVSDALAGHAHGLHEASLATFYRIFGDVRPTTDLLAMIAPLR</sequence>
<dbReference type="InterPro" id="IPR000868">
    <property type="entry name" value="Isochorismatase-like_dom"/>
</dbReference>
<dbReference type="PANTHER" id="PTHR43540">
    <property type="entry name" value="PEROXYUREIDOACRYLATE/UREIDOACRYLATE AMIDOHYDROLASE-RELATED"/>
    <property type="match status" value="1"/>
</dbReference>
<dbReference type="GO" id="GO:0016787">
    <property type="term" value="F:hydrolase activity"/>
    <property type="evidence" value="ECO:0007669"/>
    <property type="project" value="UniProtKB-KW"/>
</dbReference>
<name>A0A934IU92_9HYPH</name>
<dbReference type="RefSeq" id="WP_198884606.1">
    <property type="nucleotide sequence ID" value="NZ_JAEKJA010000036.1"/>
</dbReference>
<dbReference type="CDD" id="cd00431">
    <property type="entry name" value="cysteine_hydrolases"/>
    <property type="match status" value="1"/>
</dbReference>
<dbReference type="InterPro" id="IPR036380">
    <property type="entry name" value="Isochorismatase-like_sf"/>
</dbReference>
<proteinExistence type="predicted"/>
<reference evidence="3" key="1">
    <citation type="submission" date="2020-12" db="EMBL/GenBank/DDBJ databases">
        <title>Bacterial taxonomy.</title>
        <authorList>
            <person name="Pan X."/>
        </authorList>
    </citation>
    <scope>NUCLEOTIDE SEQUENCE</scope>
    <source>
        <strain evidence="3">B2012</strain>
    </source>
</reference>
<evidence type="ECO:0000313" key="3">
    <source>
        <dbReference type="EMBL" id="MBJ3778703.1"/>
    </source>
</evidence>
<dbReference type="EMBL" id="JAEKJA010000036">
    <property type="protein sequence ID" value="MBJ3778703.1"/>
    <property type="molecule type" value="Genomic_DNA"/>
</dbReference>
<protein>
    <submittedName>
        <fullName evidence="3">Cysteine hydrolase</fullName>
    </submittedName>
</protein>
<evidence type="ECO:0000256" key="1">
    <source>
        <dbReference type="ARBA" id="ARBA00022801"/>
    </source>
</evidence>
<accession>A0A934IU92</accession>
<gene>
    <name evidence="3" type="ORF">JCR33_23590</name>
</gene>
<dbReference type="Proteomes" id="UP000609531">
    <property type="component" value="Unassembled WGS sequence"/>
</dbReference>
<dbReference type="PANTHER" id="PTHR43540:SF7">
    <property type="entry name" value="ISOCHORISMATASE FAMILY PROTEIN YECD"/>
    <property type="match status" value="1"/>
</dbReference>